<protein>
    <submittedName>
        <fullName evidence="1">Transposase</fullName>
    </submittedName>
</protein>
<comment type="caution">
    <text evidence="1">The sequence shown here is derived from an EMBL/GenBank/DDBJ whole genome shotgun (WGS) entry which is preliminary data.</text>
</comment>
<evidence type="ECO:0000313" key="1">
    <source>
        <dbReference type="EMBL" id="PZG28427.1"/>
    </source>
</evidence>
<keyword evidence="2" id="KW-1185">Reference proteome</keyword>
<dbReference type="AlphaFoldDB" id="A0A2W2G2P1"/>
<proteinExistence type="predicted"/>
<dbReference type="RefSeq" id="WP_111171238.1">
    <property type="nucleotide sequence ID" value="NZ_POUA01000399.1"/>
</dbReference>
<evidence type="ECO:0000313" key="2">
    <source>
        <dbReference type="Proteomes" id="UP000248544"/>
    </source>
</evidence>
<organism evidence="1 2">
    <name type="scientific">Spongiactinospora gelatinilytica</name>
    <dbReference type="NCBI Taxonomy" id="2666298"/>
    <lineage>
        <taxon>Bacteria</taxon>
        <taxon>Bacillati</taxon>
        <taxon>Actinomycetota</taxon>
        <taxon>Actinomycetes</taxon>
        <taxon>Streptosporangiales</taxon>
        <taxon>Streptosporangiaceae</taxon>
        <taxon>Spongiactinospora</taxon>
    </lineage>
</organism>
<dbReference type="EMBL" id="POUA01000399">
    <property type="protein sequence ID" value="PZG28427.1"/>
    <property type="molecule type" value="Genomic_DNA"/>
</dbReference>
<reference evidence="1 2" key="1">
    <citation type="submission" date="2018-01" db="EMBL/GenBank/DDBJ databases">
        <title>Draft genome sequence of Sphaerisporangium sp. 7K107.</title>
        <authorList>
            <person name="Sahin N."/>
            <person name="Saygin H."/>
            <person name="Ay H."/>
        </authorList>
    </citation>
    <scope>NUCLEOTIDE SEQUENCE [LARGE SCALE GENOMIC DNA]</scope>
    <source>
        <strain evidence="1 2">7K107</strain>
    </source>
</reference>
<accession>A0A2W2G2P1</accession>
<name>A0A2W2G2P1_9ACTN</name>
<sequence>MRWVGPGEWTVEYVVLLGERPFLRVKQHGYIVRECRSVAEVASLVDLADLVEVTELRPARSKSR</sequence>
<gene>
    <name evidence="1" type="ORF">C1I98_32820</name>
</gene>
<dbReference type="Proteomes" id="UP000248544">
    <property type="component" value="Unassembled WGS sequence"/>
</dbReference>